<evidence type="ECO:0000313" key="1">
    <source>
        <dbReference type="EMBL" id="KYF79622.1"/>
    </source>
</evidence>
<proteinExistence type="predicted"/>
<accession>A0A150RHB3</accession>
<sequence>MVRVLRVPKQRKTNWCAEDLFTILLGLSMAWFTCGPGQQAATGAAAQQRLHAFRRSLLASTDAIVKTMTQKKR</sequence>
<dbReference type="EMBL" id="JEMB01002626">
    <property type="protein sequence ID" value="KYF79622.1"/>
    <property type="molecule type" value="Genomic_DNA"/>
</dbReference>
<comment type="caution">
    <text evidence="1">The sequence shown here is derived from an EMBL/GenBank/DDBJ whole genome shotgun (WGS) entry which is preliminary data.</text>
</comment>
<dbReference type="AlphaFoldDB" id="A0A150RHB3"/>
<evidence type="ECO:0000313" key="2">
    <source>
        <dbReference type="Proteomes" id="UP000075635"/>
    </source>
</evidence>
<gene>
    <name evidence="1" type="ORF">BE17_46795</name>
</gene>
<protein>
    <submittedName>
        <fullName evidence="1">Uncharacterized protein</fullName>
    </submittedName>
</protein>
<dbReference type="Proteomes" id="UP000075635">
    <property type="component" value="Unassembled WGS sequence"/>
</dbReference>
<reference evidence="1 2" key="1">
    <citation type="submission" date="2014-02" db="EMBL/GenBank/DDBJ databases">
        <title>The small core and large imbalanced accessory genome model reveals a collaborative survival strategy of Sorangium cellulosum strains in nature.</title>
        <authorList>
            <person name="Han K."/>
            <person name="Peng R."/>
            <person name="Blom J."/>
            <person name="Li Y.-Z."/>
        </authorList>
    </citation>
    <scope>NUCLEOTIDE SEQUENCE [LARGE SCALE GENOMIC DNA]</scope>
    <source>
        <strain evidence="1 2">So0011-07</strain>
    </source>
</reference>
<name>A0A150RHB3_SORCE</name>
<organism evidence="1 2">
    <name type="scientific">Sorangium cellulosum</name>
    <name type="common">Polyangium cellulosum</name>
    <dbReference type="NCBI Taxonomy" id="56"/>
    <lineage>
        <taxon>Bacteria</taxon>
        <taxon>Pseudomonadati</taxon>
        <taxon>Myxococcota</taxon>
        <taxon>Polyangia</taxon>
        <taxon>Polyangiales</taxon>
        <taxon>Polyangiaceae</taxon>
        <taxon>Sorangium</taxon>
    </lineage>
</organism>